<proteinExistence type="predicted"/>
<comment type="caution">
    <text evidence="1">The sequence shown here is derived from an EMBL/GenBank/DDBJ whole genome shotgun (WGS) entry which is preliminary data.</text>
</comment>
<organism evidence="1 2">
    <name type="scientific">Protomyces lactucae-debilis</name>
    <dbReference type="NCBI Taxonomy" id="2754530"/>
    <lineage>
        <taxon>Eukaryota</taxon>
        <taxon>Fungi</taxon>
        <taxon>Dikarya</taxon>
        <taxon>Ascomycota</taxon>
        <taxon>Taphrinomycotina</taxon>
        <taxon>Taphrinomycetes</taxon>
        <taxon>Taphrinales</taxon>
        <taxon>Protomycetaceae</taxon>
        <taxon>Protomyces</taxon>
    </lineage>
</organism>
<dbReference type="AlphaFoldDB" id="A0A1Y2FYM8"/>
<dbReference type="GeneID" id="63785027"/>
<evidence type="ECO:0000313" key="1">
    <source>
        <dbReference type="EMBL" id="ORY87775.1"/>
    </source>
</evidence>
<gene>
    <name evidence="1" type="ORF">BCR37DRAFT_375667</name>
</gene>
<name>A0A1Y2FYM8_PROLT</name>
<sequence length="223" mass="25171">MLGMSLLTGRVSPITAQNLPTGRRILKLGRTSADMHASPVFHTSSLLWAPGQKVHESAFEKVTAYFHETERSSFCPFGQERKVQVGMEQWKKWCLFLRHIRHRHPITEDILHLLSLGSLYPGSHEGRWYGCDPRFINNFRNTRCVQCMQDEEETLQPFCRVRSCRTRLASSLPGTPPILRRFGLPSCNEGHERHQHPESGLCALCLPAVSSLQRGSAGGNHGS</sequence>
<dbReference type="EMBL" id="MCFI01000001">
    <property type="protein sequence ID" value="ORY87775.1"/>
    <property type="molecule type" value="Genomic_DNA"/>
</dbReference>
<protein>
    <submittedName>
        <fullName evidence="1">Uncharacterized protein</fullName>
    </submittedName>
</protein>
<keyword evidence="2" id="KW-1185">Reference proteome</keyword>
<accession>A0A1Y2FYM8</accession>
<dbReference type="RefSeq" id="XP_040728270.1">
    <property type="nucleotide sequence ID" value="XM_040868428.1"/>
</dbReference>
<evidence type="ECO:0000313" key="2">
    <source>
        <dbReference type="Proteomes" id="UP000193685"/>
    </source>
</evidence>
<reference evidence="1 2" key="1">
    <citation type="submission" date="2016-07" db="EMBL/GenBank/DDBJ databases">
        <title>Pervasive Adenine N6-methylation of Active Genes in Fungi.</title>
        <authorList>
            <consortium name="DOE Joint Genome Institute"/>
            <person name="Mondo S.J."/>
            <person name="Dannebaum R.O."/>
            <person name="Kuo R.C."/>
            <person name="Labutti K."/>
            <person name="Haridas S."/>
            <person name="Kuo A."/>
            <person name="Salamov A."/>
            <person name="Ahrendt S.R."/>
            <person name="Lipzen A."/>
            <person name="Sullivan W."/>
            <person name="Andreopoulos W.B."/>
            <person name="Clum A."/>
            <person name="Lindquist E."/>
            <person name="Daum C."/>
            <person name="Ramamoorthy G.K."/>
            <person name="Gryganskyi A."/>
            <person name="Culley D."/>
            <person name="Magnuson J.K."/>
            <person name="James T.Y."/>
            <person name="O'Malley M.A."/>
            <person name="Stajich J.E."/>
            <person name="Spatafora J.W."/>
            <person name="Visel A."/>
            <person name="Grigoriev I.V."/>
        </authorList>
    </citation>
    <scope>NUCLEOTIDE SEQUENCE [LARGE SCALE GENOMIC DNA]</scope>
    <source>
        <strain evidence="1 2">12-1054</strain>
    </source>
</reference>
<dbReference type="Proteomes" id="UP000193685">
    <property type="component" value="Unassembled WGS sequence"/>
</dbReference>